<keyword evidence="2" id="KW-0472">Membrane</keyword>
<evidence type="ECO:0000313" key="3">
    <source>
        <dbReference type="EMBL" id="GAA2099028.1"/>
    </source>
</evidence>
<keyword evidence="2" id="KW-1133">Transmembrane helix</keyword>
<dbReference type="EMBL" id="BAAANS010000018">
    <property type="protein sequence ID" value="GAA2099028.1"/>
    <property type="molecule type" value="Genomic_DNA"/>
</dbReference>
<protein>
    <submittedName>
        <fullName evidence="3">Uncharacterized protein</fullName>
    </submittedName>
</protein>
<gene>
    <name evidence="3" type="ORF">GCM10009759_30480</name>
</gene>
<feature type="region of interest" description="Disordered" evidence="1">
    <location>
        <begin position="257"/>
        <end position="339"/>
    </location>
</feature>
<reference evidence="3 4" key="1">
    <citation type="journal article" date="2019" name="Int. J. Syst. Evol. Microbiol.">
        <title>The Global Catalogue of Microorganisms (GCM) 10K type strain sequencing project: providing services to taxonomists for standard genome sequencing and annotation.</title>
        <authorList>
            <consortium name="The Broad Institute Genomics Platform"/>
            <consortium name="The Broad Institute Genome Sequencing Center for Infectious Disease"/>
            <person name="Wu L."/>
            <person name="Ma J."/>
        </authorList>
    </citation>
    <scope>NUCLEOTIDE SEQUENCE [LARGE SCALE GENOMIC DNA]</scope>
    <source>
        <strain evidence="3 4">JCM 14559</strain>
    </source>
</reference>
<keyword evidence="4" id="KW-1185">Reference proteome</keyword>
<comment type="caution">
    <text evidence="3">The sequence shown here is derived from an EMBL/GenBank/DDBJ whole genome shotgun (WGS) entry which is preliminary data.</text>
</comment>
<evidence type="ECO:0000256" key="1">
    <source>
        <dbReference type="SAM" id="MobiDB-lite"/>
    </source>
</evidence>
<organism evidence="3 4">
    <name type="scientific">Kitasatospora saccharophila</name>
    <dbReference type="NCBI Taxonomy" id="407973"/>
    <lineage>
        <taxon>Bacteria</taxon>
        <taxon>Bacillati</taxon>
        <taxon>Actinomycetota</taxon>
        <taxon>Actinomycetes</taxon>
        <taxon>Kitasatosporales</taxon>
        <taxon>Streptomycetaceae</taxon>
        <taxon>Kitasatospora</taxon>
    </lineage>
</organism>
<feature type="compositionally biased region" description="Pro residues" evidence="1">
    <location>
        <begin position="322"/>
        <end position="333"/>
    </location>
</feature>
<evidence type="ECO:0000313" key="4">
    <source>
        <dbReference type="Proteomes" id="UP001500897"/>
    </source>
</evidence>
<keyword evidence="2" id="KW-0812">Transmembrane</keyword>
<feature type="region of interest" description="Disordered" evidence="1">
    <location>
        <begin position="24"/>
        <end position="48"/>
    </location>
</feature>
<dbReference type="Proteomes" id="UP001500897">
    <property type="component" value="Unassembled WGS sequence"/>
</dbReference>
<proteinExistence type="predicted"/>
<feature type="transmembrane region" description="Helical" evidence="2">
    <location>
        <begin position="95"/>
        <end position="122"/>
    </location>
</feature>
<sequence>MVAVAAVALSGSVSSRDSVVQVLTRPTLRPDGPPGRGGTPTESRSRPGYAEPNCWQLTFFWGSLEVLPAWWGWLMNGVPQVTSTTPRQMKRRSRFGLLLWSVLQWVLIPAELAITLVVWIPFRTVFYELNEIGEGRGWFLLGWVQLLVRPLRRFVGPTRFVREWTNDQRRWEARLAEICRTAAGAFARGPGRWYAFRGWAYLRWGVGTQNFQVLGKDYRGALPEPAVGIAAQYGLHVFFYDGSSDFVLSTKRIERPGQQAEGQQVPGQYPAGQQAPGPYSPGPYPSGQQAPGPYSPGPYPSGQQAPGPYPPGAQPSGQQAPGPYPPGAQPPGQYPATYR</sequence>
<evidence type="ECO:0000256" key="2">
    <source>
        <dbReference type="SAM" id="Phobius"/>
    </source>
</evidence>
<name>A0ABN2WVH3_9ACTN</name>
<accession>A0ABN2WVH3</accession>